<name>A0A0G0QQF9_9BACT</name>
<comment type="caution">
    <text evidence="1">The sequence shown here is derived from an EMBL/GenBank/DDBJ whole genome shotgun (WGS) entry which is preliminary data.</text>
</comment>
<sequence length="279" mass="31527">MNSVLRVNPELIAIAATTLYPNWYPGPLENIGDTDKVRGDLALELVRIVKMAGYQLVIADGASSEAFKQELSELKVLVVSRNNPQRAMGRKLAIQKAAKLDGVKVIIRTEPEKISIVEMFAQTIALPIINGEADIVVPNREDNHFRQSYPGYMYDSEKIWNKKYNHLLHKTGLLPPNQILDIAFGPVALRNDQLITSLFEEYSEAQTFPLVKALSFGLRILTIEIPFAYPPTQKQNENTEEGGAKAKFIEKRNQQRKTALTELTDYIRLLKHKKSNKII</sequence>
<evidence type="ECO:0000313" key="1">
    <source>
        <dbReference type="EMBL" id="KKR42659.1"/>
    </source>
</evidence>
<proteinExistence type="predicted"/>
<organism evidence="1 2">
    <name type="scientific">Candidatus Daviesbacteria bacterium GW2011_GWC2_40_12</name>
    <dbReference type="NCBI Taxonomy" id="1618431"/>
    <lineage>
        <taxon>Bacteria</taxon>
        <taxon>Candidatus Daviesiibacteriota</taxon>
    </lineage>
</organism>
<reference evidence="1 2" key="1">
    <citation type="journal article" date="2015" name="Nature">
        <title>rRNA introns, odd ribosomes, and small enigmatic genomes across a large radiation of phyla.</title>
        <authorList>
            <person name="Brown C.T."/>
            <person name="Hug L.A."/>
            <person name="Thomas B.C."/>
            <person name="Sharon I."/>
            <person name="Castelle C.J."/>
            <person name="Singh A."/>
            <person name="Wilkins M.J."/>
            <person name="Williams K.H."/>
            <person name="Banfield J.F."/>
        </authorList>
    </citation>
    <scope>NUCLEOTIDE SEQUENCE [LARGE SCALE GENOMIC DNA]</scope>
</reference>
<evidence type="ECO:0000313" key="2">
    <source>
        <dbReference type="Proteomes" id="UP000034881"/>
    </source>
</evidence>
<accession>A0A0G0QQF9</accession>
<dbReference type="EMBL" id="LBYB01000001">
    <property type="protein sequence ID" value="KKR42659.1"/>
    <property type="molecule type" value="Genomic_DNA"/>
</dbReference>
<dbReference type="Proteomes" id="UP000034881">
    <property type="component" value="Unassembled WGS sequence"/>
</dbReference>
<protein>
    <submittedName>
        <fullName evidence="1">Uncharacterized protein</fullName>
    </submittedName>
</protein>
<dbReference type="AlphaFoldDB" id="A0A0G0QQF9"/>
<gene>
    <name evidence="1" type="ORF">UT77_C0001G0110</name>
</gene>